<feature type="non-terminal residue" evidence="7">
    <location>
        <position position="1"/>
    </location>
</feature>
<dbReference type="InterPro" id="IPR053879">
    <property type="entry name" value="HYDIN_VesB_CFA65-like_Ig"/>
</dbReference>
<comment type="caution">
    <text evidence="7">The sequence shown here is derived from an EMBL/GenBank/DDBJ whole genome shotgun (WGS) entry which is preliminary data.</text>
</comment>
<dbReference type="AlphaFoldDB" id="A0A0F9CPG1"/>
<organism evidence="7">
    <name type="scientific">marine sediment metagenome</name>
    <dbReference type="NCBI Taxonomy" id="412755"/>
    <lineage>
        <taxon>unclassified sequences</taxon>
        <taxon>metagenomes</taxon>
        <taxon>ecological metagenomes</taxon>
    </lineage>
</organism>
<dbReference type="InterPro" id="IPR013783">
    <property type="entry name" value="Ig-like_fold"/>
</dbReference>
<dbReference type="GO" id="GO:0005929">
    <property type="term" value="C:cilium"/>
    <property type="evidence" value="ECO:0007669"/>
    <property type="project" value="UniProtKB-SubCell"/>
</dbReference>
<dbReference type="Pfam" id="PF22544">
    <property type="entry name" value="HYDIN_VesB_CFA65-like_Ig"/>
    <property type="match status" value="1"/>
</dbReference>
<feature type="non-terminal residue" evidence="7">
    <location>
        <position position="469"/>
    </location>
</feature>
<comment type="subcellular location">
    <subcellularLocation>
        <location evidence="1">Cell projection</location>
        <location evidence="1">Cilium</location>
    </subcellularLocation>
    <subcellularLocation>
        <location evidence="2">Cytoplasm</location>
    </subcellularLocation>
</comment>
<dbReference type="GO" id="GO:0005737">
    <property type="term" value="C:cytoplasm"/>
    <property type="evidence" value="ECO:0007669"/>
    <property type="project" value="UniProtKB-SubCell"/>
</dbReference>
<evidence type="ECO:0000256" key="4">
    <source>
        <dbReference type="ARBA" id="ARBA00023069"/>
    </source>
</evidence>
<keyword evidence="5" id="KW-0966">Cell projection</keyword>
<evidence type="ECO:0000256" key="3">
    <source>
        <dbReference type="ARBA" id="ARBA00022490"/>
    </source>
</evidence>
<sequence length="469" mass="51627">PNTGNLYVSEYDRDQDGIARLTLLRADDPTLQQPEITTNVDELLYETVINGQGEQSQTKEVTITNTGLADLEISSITLQGDFASQFDDLSANGEQTIAPGENSTLTVTYAPDLNTNDLGYQNAEIVIASNSVDNPNYSIGLYGLKKQGYEGDSEPTLQDIVNTLGIGIDVGWTGLTTTTDATLQGDEVQFSQWIQATDAPVTLTPVGRYSPSEELPFGWFTTTGDLKRNEIGVLQDGIANAQRLYPPVASGDTIFNPQGALFGIYVFSQSFDRFNYSQDSLNTDGVLHRVRSYPVKDRNGNQVDNKYLITFEDATNGDYQDYIFILDNVIPFNSGDLSLSFDKETLSYISLPESTNPPVKEVTLSANGFVNDNDIELTASQPWVILPDEITLESPLEIGINTQDMAEGQYSATVIAKADNYRQATLSINVNVTTDLNYTYEFNFQNINRQETSPQGYTDDFGLPYNGQS</sequence>
<evidence type="ECO:0000313" key="7">
    <source>
        <dbReference type="EMBL" id="KKL07556.1"/>
    </source>
</evidence>
<evidence type="ECO:0000256" key="5">
    <source>
        <dbReference type="ARBA" id="ARBA00023273"/>
    </source>
</evidence>
<evidence type="ECO:0000256" key="2">
    <source>
        <dbReference type="ARBA" id="ARBA00004496"/>
    </source>
</evidence>
<keyword evidence="4" id="KW-0969">Cilium</keyword>
<protein>
    <recommendedName>
        <fullName evidence="6">HYDIN/VesB/CFA65-like Ig-like domain-containing protein</fullName>
    </recommendedName>
</protein>
<keyword evidence="3" id="KW-0963">Cytoplasm</keyword>
<reference evidence="7" key="1">
    <citation type="journal article" date="2015" name="Nature">
        <title>Complex archaea that bridge the gap between prokaryotes and eukaryotes.</title>
        <authorList>
            <person name="Spang A."/>
            <person name="Saw J.H."/>
            <person name="Jorgensen S.L."/>
            <person name="Zaremba-Niedzwiedzka K."/>
            <person name="Martijn J."/>
            <person name="Lind A.E."/>
            <person name="van Eijk R."/>
            <person name="Schleper C."/>
            <person name="Guy L."/>
            <person name="Ettema T.J."/>
        </authorList>
    </citation>
    <scope>NUCLEOTIDE SEQUENCE</scope>
</reference>
<dbReference type="EMBL" id="LAZR01043244">
    <property type="protein sequence ID" value="KKL07556.1"/>
    <property type="molecule type" value="Genomic_DNA"/>
</dbReference>
<proteinExistence type="predicted"/>
<evidence type="ECO:0000259" key="6">
    <source>
        <dbReference type="Pfam" id="PF22544"/>
    </source>
</evidence>
<name>A0A0F9CPG1_9ZZZZ</name>
<feature type="domain" description="HYDIN/VesB/CFA65-like Ig-like" evidence="6">
    <location>
        <begin position="55"/>
        <end position="143"/>
    </location>
</feature>
<evidence type="ECO:0000256" key="1">
    <source>
        <dbReference type="ARBA" id="ARBA00004138"/>
    </source>
</evidence>
<accession>A0A0F9CPG1</accession>
<dbReference type="Gene3D" id="2.60.40.10">
    <property type="entry name" value="Immunoglobulins"/>
    <property type="match status" value="1"/>
</dbReference>
<gene>
    <name evidence="7" type="ORF">LCGC14_2584840</name>
</gene>